<comment type="caution">
    <text evidence="10">The sequence shown here is derived from an EMBL/GenBank/DDBJ whole genome shotgun (WGS) entry which is preliminary data.</text>
</comment>
<gene>
    <name evidence="7 10" type="primary">rpsE</name>
    <name evidence="10" type="ORF">J4P90_23165</name>
</gene>
<dbReference type="InterPro" id="IPR000851">
    <property type="entry name" value="Ribosomal_uS5"/>
</dbReference>
<evidence type="ECO:0000256" key="8">
    <source>
        <dbReference type="RuleBase" id="RU003823"/>
    </source>
</evidence>
<dbReference type="Gene3D" id="3.30.230.10">
    <property type="match status" value="1"/>
</dbReference>
<keyword evidence="5 7" id="KW-0687">Ribonucleoprotein</keyword>
<name>A0ABS3P4L2_9BACI</name>
<keyword evidence="3 7" id="KW-0694">RNA-binding</keyword>
<comment type="function">
    <text evidence="7">Located at the back of the 30S subunit body where it stabilizes the conformation of the head with respect to the body.</text>
</comment>
<dbReference type="PROSITE" id="PS50881">
    <property type="entry name" value="S5_DSRBD"/>
    <property type="match status" value="1"/>
</dbReference>
<dbReference type="SUPFAM" id="SSF54211">
    <property type="entry name" value="Ribosomal protein S5 domain 2-like"/>
    <property type="match status" value="1"/>
</dbReference>
<dbReference type="EMBL" id="JAGDQJ010000034">
    <property type="protein sequence ID" value="MBO1628060.1"/>
    <property type="molecule type" value="Genomic_DNA"/>
</dbReference>
<dbReference type="Pfam" id="PF03719">
    <property type="entry name" value="Ribosomal_S5_C"/>
    <property type="match status" value="1"/>
</dbReference>
<evidence type="ECO:0000256" key="7">
    <source>
        <dbReference type="HAMAP-Rule" id="MF_01307"/>
    </source>
</evidence>
<dbReference type="Pfam" id="PF00333">
    <property type="entry name" value="Ribosomal_S5"/>
    <property type="match status" value="1"/>
</dbReference>
<evidence type="ECO:0000259" key="9">
    <source>
        <dbReference type="PROSITE" id="PS50881"/>
    </source>
</evidence>
<dbReference type="InterPro" id="IPR005324">
    <property type="entry name" value="Ribosomal_uS5_C"/>
</dbReference>
<comment type="similarity">
    <text evidence="1 7 8">Belongs to the universal ribosomal protein uS5 family.</text>
</comment>
<dbReference type="PANTHER" id="PTHR48277:SF1">
    <property type="entry name" value="MITOCHONDRIAL RIBOSOMAL PROTEIN S5"/>
    <property type="match status" value="1"/>
</dbReference>
<dbReference type="PROSITE" id="PS00585">
    <property type="entry name" value="RIBOSOMAL_S5"/>
    <property type="match status" value="1"/>
</dbReference>
<dbReference type="HAMAP" id="MF_01307_B">
    <property type="entry name" value="Ribosomal_uS5_B"/>
    <property type="match status" value="1"/>
</dbReference>
<dbReference type="InterPro" id="IPR013810">
    <property type="entry name" value="Ribosomal_uS5_N"/>
</dbReference>
<dbReference type="RefSeq" id="WP_017150137.1">
    <property type="nucleotide sequence ID" value="NZ_CP127376.1"/>
</dbReference>
<evidence type="ECO:0000313" key="11">
    <source>
        <dbReference type="Proteomes" id="UP000677611"/>
    </source>
</evidence>
<evidence type="ECO:0000256" key="1">
    <source>
        <dbReference type="ARBA" id="ARBA00008945"/>
    </source>
</evidence>
<dbReference type="InterPro" id="IPR005712">
    <property type="entry name" value="Ribosomal_uS5_bac-type"/>
</dbReference>
<comment type="subunit">
    <text evidence="7">Part of the 30S ribosomal subunit. Contacts proteins S4 and S8.</text>
</comment>
<feature type="domain" description="S5 DRBM" evidence="9">
    <location>
        <begin position="11"/>
        <end position="74"/>
    </location>
</feature>
<evidence type="ECO:0000256" key="3">
    <source>
        <dbReference type="ARBA" id="ARBA00022884"/>
    </source>
</evidence>
<evidence type="ECO:0000313" key="10">
    <source>
        <dbReference type="EMBL" id="MBO1628060.1"/>
    </source>
</evidence>
<dbReference type="InterPro" id="IPR018192">
    <property type="entry name" value="Ribosomal_uS5_N_CS"/>
</dbReference>
<evidence type="ECO:0000256" key="6">
    <source>
        <dbReference type="ARBA" id="ARBA00035255"/>
    </source>
</evidence>
<keyword evidence="11" id="KW-1185">Reference proteome</keyword>
<dbReference type="NCBIfam" id="TIGR01021">
    <property type="entry name" value="rpsE_bact"/>
    <property type="match status" value="1"/>
</dbReference>
<accession>A0ABS3P4L2</accession>
<dbReference type="Gene3D" id="3.30.160.20">
    <property type="match status" value="1"/>
</dbReference>
<reference evidence="10 11" key="1">
    <citation type="submission" date="2021-03" db="EMBL/GenBank/DDBJ databases">
        <title>Identification of novel Bacillus strains.</title>
        <authorList>
            <person name="Xiao Z."/>
            <person name="Li Y."/>
            <person name="Shen J."/>
        </authorList>
    </citation>
    <scope>NUCLEOTIDE SEQUENCE [LARGE SCALE GENOMIC DNA]</scope>
    <source>
        <strain evidence="10 11">SY8</strain>
    </source>
</reference>
<dbReference type="InterPro" id="IPR014721">
    <property type="entry name" value="Ribsml_uS5_D2-typ_fold_subgr"/>
</dbReference>
<organism evidence="10 11">
    <name type="scientific">Bacillus arachidis</name>
    <dbReference type="NCBI Taxonomy" id="2819290"/>
    <lineage>
        <taxon>Bacteria</taxon>
        <taxon>Bacillati</taxon>
        <taxon>Bacillota</taxon>
        <taxon>Bacilli</taxon>
        <taxon>Bacillales</taxon>
        <taxon>Bacillaceae</taxon>
        <taxon>Bacillus</taxon>
    </lineage>
</organism>
<dbReference type="Proteomes" id="UP000677611">
    <property type="component" value="Unassembled WGS sequence"/>
</dbReference>
<comment type="function">
    <text evidence="7">With S4 and S12 plays an important role in translational accuracy.</text>
</comment>
<dbReference type="InterPro" id="IPR020568">
    <property type="entry name" value="Ribosomal_Su5_D2-typ_SF"/>
</dbReference>
<proteinExistence type="inferred from homology"/>
<keyword evidence="2 7" id="KW-0699">rRNA-binding</keyword>
<evidence type="ECO:0000256" key="2">
    <source>
        <dbReference type="ARBA" id="ARBA00022730"/>
    </source>
</evidence>
<protein>
    <recommendedName>
        <fullName evidence="6 7">Small ribosomal subunit protein uS5</fullName>
    </recommendedName>
</protein>
<evidence type="ECO:0000256" key="5">
    <source>
        <dbReference type="ARBA" id="ARBA00023274"/>
    </source>
</evidence>
<dbReference type="GO" id="GO:0005840">
    <property type="term" value="C:ribosome"/>
    <property type="evidence" value="ECO:0007669"/>
    <property type="project" value="UniProtKB-KW"/>
</dbReference>
<comment type="domain">
    <text evidence="7">The N-terminal domain interacts with the head of the 30S subunit; the C-terminal domain interacts with the body and contacts protein S4. The interaction surface between S4 and S5 is involved in control of translational fidelity.</text>
</comment>
<keyword evidence="4 7" id="KW-0689">Ribosomal protein</keyword>
<dbReference type="SUPFAM" id="SSF54768">
    <property type="entry name" value="dsRNA-binding domain-like"/>
    <property type="match status" value="1"/>
</dbReference>
<sequence length="166" mass="17620">MRRIDPSKLELEERVVTINRVAKVVKGGRRFRFAALVVVGDKNGHVGFGTGKAQEVPDAIRKAIEDAKKNLIEVPLVGTSIPHEIIGHFGAGEVFLKPAAEGTGVIAGGPVRAVLELAGVQDILSKSLGSNTPINMIRATVNGLSELKRAEDVAKLRGKSVEELLG</sequence>
<dbReference type="PANTHER" id="PTHR48277">
    <property type="entry name" value="MITOCHONDRIAL RIBOSOMAL PROTEIN S5"/>
    <property type="match status" value="1"/>
</dbReference>
<evidence type="ECO:0000256" key="4">
    <source>
        <dbReference type="ARBA" id="ARBA00022980"/>
    </source>
</evidence>